<dbReference type="InterPro" id="IPR032795">
    <property type="entry name" value="DUF3741-assoc"/>
</dbReference>
<reference evidence="5" key="1">
    <citation type="journal article" date="2019" name="Curr. Biol.">
        <title>Genome Sequence of Striga asiatica Provides Insight into the Evolution of Plant Parasitism.</title>
        <authorList>
            <person name="Yoshida S."/>
            <person name="Kim S."/>
            <person name="Wafula E.K."/>
            <person name="Tanskanen J."/>
            <person name="Kim Y.M."/>
            <person name="Honaas L."/>
            <person name="Yang Z."/>
            <person name="Spallek T."/>
            <person name="Conn C.E."/>
            <person name="Ichihashi Y."/>
            <person name="Cheong K."/>
            <person name="Cui S."/>
            <person name="Der J.P."/>
            <person name="Gundlach H."/>
            <person name="Jiao Y."/>
            <person name="Hori C."/>
            <person name="Ishida J.K."/>
            <person name="Kasahara H."/>
            <person name="Kiba T."/>
            <person name="Kim M.S."/>
            <person name="Koo N."/>
            <person name="Laohavisit A."/>
            <person name="Lee Y.H."/>
            <person name="Lumba S."/>
            <person name="McCourt P."/>
            <person name="Mortimer J.C."/>
            <person name="Mutuku J.M."/>
            <person name="Nomura T."/>
            <person name="Sasaki-Sekimoto Y."/>
            <person name="Seto Y."/>
            <person name="Wang Y."/>
            <person name="Wakatake T."/>
            <person name="Sakakibara H."/>
            <person name="Demura T."/>
            <person name="Yamaguchi S."/>
            <person name="Yoneyama K."/>
            <person name="Manabe R.I."/>
            <person name="Nelson D.C."/>
            <person name="Schulman A.H."/>
            <person name="Timko M.P."/>
            <person name="dePamphilis C.W."/>
            <person name="Choi D."/>
            <person name="Shirasu K."/>
        </authorList>
    </citation>
    <scope>NUCLEOTIDE SEQUENCE [LARGE SCALE GENOMIC DNA]</scope>
    <source>
        <strain evidence="5">cv. UVA1</strain>
    </source>
</reference>
<evidence type="ECO:0000313" key="5">
    <source>
        <dbReference type="Proteomes" id="UP000325081"/>
    </source>
</evidence>
<dbReference type="Pfam" id="PF14383">
    <property type="entry name" value="VARLMGL"/>
    <property type="match status" value="1"/>
</dbReference>
<evidence type="ECO:0000259" key="3">
    <source>
        <dbReference type="Pfam" id="PF14383"/>
    </source>
</evidence>
<accession>A0A5A7RER3</accession>
<feature type="compositionally biased region" description="Low complexity" evidence="1">
    <location>
        <begin position="343"/>
        <end position="360"/>
    </location>
</feature>
<evidence type="ECO:0000256" key="1">
    <source>
        <dbReference type="SAM" id="MobiDB-lite"/>
    </source>
</evidence>
<name>A0A5A7RER3_STRAF</name>
<sequence length="706" mass="78630">MTTEKMMKDHNQEKQLQKQMGCMVGWLHIFDRHRFLTGKRFYSAAGRLPSSPAVDISDKSTPPSPANSTELEDPASKQHPAAAELLSKQASSLPAFELKERNRRSRKDAPRLSLDSRATTDAKGSLRPKNAAADGGQGQRSPSVIARLMGLEQLPGQPELRRSASESRVSRDLFNSRFIDALNSNATKENFSTEARDPDPKNYSPKMSPKSETNGGLTAAAPPGRKSFFDSGDVFPARTRQTAFTIYGEIEKRIKTRGLIEPSHDLETLNQILEALQLKGLLHHSKPHDGGNRKLVRDGSPIVLIKPPPPTSINFSPANRSNRVRRHVETPPTVSPRRERNARSPTRAGRSPSPTSRSSSLVKPKPSGVETRTRRTNKSAENRGASPANSPKPNARRSGTDPTAINRSPRCKKTTQTKGTAPNAVVFGDESSSISGSSSSITTSTDTEGTKSEESKEGRNLLERCDQLLHSIAEMSATDPQPSPVSVLDSSFYRDESLTPSPVTTKRNIDFQDELEEEIWSPLISTKCIEASNDSDFIYISEIVKAIHYLPEDSDIFVLLEKQQYLKGKSTSKAARLQRKLIFHITEEIVERQRQLPPWEAKCIVSCSVNDCATPFLENVWSEFERMRQQREKSEEEDLFESICSVLKKDLAEGPWGDFPVEISEAVLDMERLIFKDLICDSIYDLVLLASRNRLNSNLARRKLVF</sequence>
<feature type="domain" description="DUF3741" evidence="3">
    <location>
        <begin position="136"/>
        <end position="155"/>
    </location>
</feature>
<feature type="compositionally biased region" description="Low complexity" evidence="1">
    <location>
        <begin position="428"/>
        <end position="447"/>
    </location>
</feature>
<evidence type="ECO:0000259" key="2">
    <source>
        <dbReference type="Pfam" id="PF14309"/>
    </source>
</evidence>
<gene>
    <name evidence="4" type="ORF">STAS_33038</name>
</gene>
<feature type="compositionally biased region" description="Polar residues" evidence="1">
    <location>
        <begin position="312"/>
        <end position="321"/>
    </location>
</feature>
<feature type="compositionally biased region" description="Basic and acidic residues" evidence="1">
    <location>
        <begin position="448"/>
        <end position="460"/>
    </location>
</feature>
<feature type="domain" description="DUF4378" evidence="2">
    <location>
        <begin position="539"/>
        <end position="679"/>
    </location>
</feature>
<dbReference type="AlphaFoldDB" id="A0A5A7RER3"/>
<dbReference type="InterPro" id="IPR033334">
    <property type="entry name" value="LNG1/2"/>
</dbReference>
<feature type="region of interest" description="Disordered" evidence="1">
    <location>
        <begin position="48"/>
        <end position="141"/>
    </location>
</feature>
<dbReference type="OrthoDB" id="1929599at2759"/>
<organism evidence="4 5">
    <name type="scientific">Striga asiatica</name>
    <name type="common">Asiatic witchweed</name>
    <name type="synonym">Buchnera asiatica</name>
    <dbReference type="NCBI Taxonomy" id="4170"/>
    <lineage>
        <taxon>Eukaryota</taxon>
        <taxon>Viridiplantae</taxon>
        <taxon>Streptophyta</taxon>
        <taxon>Embryophyta</taxon>
        <taxon>Tracheophyta</taxon>
        <taxon>Spermatophyta</taxon>
        <taxon>Magnoliopsida</taxon>
        <taxon>eudicotyledons</taxon>
        <taxon>Gunneridae</taxon>
        <taxon>Pentapetalae</taxon>
        <taxon>asterids</taxon>
        <taxon>lamiids</taxon>
        <taxon>Lamiales</taxon>
        <taxon>Orobanchaceae</taxon>
        <taxon>Buchnereae</taxon>
        <taxon>Striga</taxon>
    </lineage>
</organism>
<protein>
    <submittedName>
        <fullName evidence="4">Protein LONGIFOLIA 1</fullName>
    </submittedName>
</protein>
<feature type="region of interest" description="Disordered" evidence="1">
    <location>
        <begin position="189"/>
        <end position="232"/>
    </location>
</feature>
<dbReference type="InterPro" id="IPR025486">
    <property type="entry name" value="DUF4378"/>
</dbReference>
<evidence type="ECO:0000313" key="4">
    <source>
        <dbReference type="EMBL" id="GER55384.1"/>
    </source>
</evidence>
<dbReference type="EMBL" id="BKCP01011737">
    <property type="protein sequence ID" value="GER55384.1"/>
    <property type="molecule type" value="Genomic_DNA"/>
</dbReference>
<comment type="caution">
    <text evidence="4">The sequence shown here is derived from an EMBL/GenBank/DDBJ whole genome shotgun (WGS) entry which is preliminary data.</text>
</comment>
<feature type="compositionally biased region" description="Basic and acidic residues" evidence="1">
    <location>
        <begin position="287"/>
        <end position="297"/>
    </location>
</feature>
<feature type="region of interest" description="Disordered" evidence="1">
    <location>
        <begin position="284"/>
        <end position="460"/>
    </location>
</feature>
<dbReference type="GO" id="GO:0051513">
    <property type="term" value="P:regulation of monopolar cell growth"/>
    <property type="evidence" value="ECO:0007669"/>
    <property type="project" value="InterPro"/>
</dbReference>
<keyword evidence="5" id="KW-1185">Reference proteome</keyword>
<proteinExistence type="predicted"/>
<dbReference type="Pfam" id="PF14309">
    <property type="entry name" value="DUF4378"/>
    <property type="match status" value="1"/>
</dbReference>
<dbReference type="PANTHER" id="PTHR31680">
    <property type="entry name" value="LONGIFOLIA PROTEIN"/>
    <property type="match status" value="1"/>
</dbReference>
<dbReference type="Proteomes" id="UP000325081">
    <property type="component" value="Unassembled WGS sequence"/>
</dbReference>
<dbReference type="PANTHER" id="PTHR31680:SF12">
    <property type="entry name" value="OS11G0587300 PROTEIN"/>
    <property type="match status" value="1"/>
</dbReference>